<feature type="domain" description="NAD(P)-binding" evidence="3">
    <location>
        <begin position="11"/>
        <end position="199"/>
    </location>
</feature>
<evidence type="ECO:0000259" key="3">
    <source>
        <dbReference type="Pfam" id="PF13460"/>
    </source>
</evidence>
<dbReference type="Proteomes" id="UP000002724">
    <property type="component" value="Chromosome"/>
</dbReference>
<evidence type="ECO:0000313" key="4">
    <source>
        <dbReference type="EMBL" id="ACF43577.1"/>
    </source>
</evidence>
<dbReference type="SUPFAM" id="SSF51735">
    <property type="entry name" value="NAD(P)-binding Rossmann-fold domains"/>
    <property type="match status" value="1"/>
</dbReference>
<dbReference type="HOGENOM" id="CLU_007383_6_6_10"/>
<dbReference type="AlphaFoldDB" id="B4SHB0"/>
<dbReference type="PANTHER" id="PTHR47128">
    <property type="match status" value="1"/>
</dbReference>
<dbReference type="PANTHER" id="PTHR47128:SF2">
    <property type="entry name" value="PROTEIN HIGH CHLOROPHYLL FLUORESCENCE PHENOTYPE 244, CHLOROPLASTIC"/>
    <property type="match status" value="1"/>
</dbReference>
<protein>
    <submittedName>
        <fullName evidence="4">NmrA family protein</fullName>
    </submittedName>
</protein>
<dbReference type="InterPro" id="IPR016040">
    <property type="entry name" value="NAD(P)-bd_dom"/>
</dbReference>
<dbReference type="OrthoDB" id="9803892at2"/>
<dbReference type="Pfam" id="PF13460">
    <property type="entry name" value="NAD_binding_10"/>
    <property type="match status" value="1"/>
</dbReference>
<organism evidence="4 5">
    <name type="scientific">Pelodictyon phaeoclathratiforme (strain DSM 5477 / BU-1)</name>
    <dbReference type="NCBI Taxonomy" id="324925"/>
    <lineage>
        <taxon>Bacteria</taxon>
        <taxon>Pseudomonadati</taxon>
        <taxon>Chlorobiota</taxon>
        <taxon>Chlorobiia</taxon>
        <taxon>Chlorobiales</taxon>
        <taxon>Chlorobiaceae</taxon>
        <taxon>Chlorobium/Pelodictyon group</taxon>
        <taxon>Pelodictyon</taxon>
    </lineage>
</organism>
<keyword evidence="2" id="KW-0604">Photosystem II</keyword>
<dbReference type="GO" id="GO:0015979">
    <property type="term" value="P:photosynthesis"/>
    <property type="evidence" value="ECO:0007669"/>
    <property type="project" value="UniProtKB-KW"/>
</dbReference>
<evidence type="ECO:0000313" key="5">
    <source>
        <dbReference type="Proteomes" id="UP000002724"/>
    </source>
</evidence>
<sequence>MSTKKHVLIAGASGYLGRFAIKEFKERGYYIRILVRNPDKIKTAGPHGEPAVYDIADEIVVGDVTNPDSIKGICEGIDLVFSSLGLTAPDPKLTSFDVDHLGNGRILEQAIQEKVSRFIYVSVFNQDKMADVPSIKAHELFVTDLKASGIPWTVIRPNGYFSDMGRFFSMAQSGHMFMVGEGEKKINPVHGADLAKVCADGAEGICREIAVGGPDIYTFREVMEMAFHVCGKPVWITPLPMWLAEGGLMVTGIFNRNLADLLSFAVEALKFDHVAPAFGTHHLQEFFAELATKNE</sequence>
<dbReference type="Gene3D" id="3.40.50.720">
    <property type="entry name" value="NAD(P)-binding Rossmann-like Domain"/>
    <property type="match status" value="1"/>
</dbReference>
<evidence type="ECO:0000256" key="2">
    <source>
        <dbReference type="ARBA" id="ARBA00023276"/>
    </source>
</evidence>
<keyword evidence="1" id="KW-0602">Photosynthesis</keyword>
<keyword evidence="5" id="KW-1185">Reference proteome</keyword>
<dbReference type="GO" id="GO:0009523">
    <property type="term" value="C:photosystem II"/>
    <property type="evidence" value="ECO:0007669"/>
    <property type="project" value="UniProtKB-KW"/>
</dbReference>
<dbReference type="eggNOG" id="COG0702">
    <property type="taxonomic scope" value="Bacteria"/>
</dbReference>
<dbReference type="InterPro" id="IPR044256">
    <property type="entry name" value="HCF244-like"/>
</dbReference>
<dbReference type="RefSeq" id="WP_012508068.1">
    <property type="nucleotide sequence ID" value="NC_011060.1"/>
</dbReference>
<evidence type="ECO:0000256" key="1">
    <source>
        <dbReference type="ARBA" id="ARBA00022531"/>
    </source>
</evidence>
<name>B4SHB0_PELPB</name>
<dbReference type="CDD" id="cd05243">
    <property type="entry name" value="SDR_a5"/>
    <property type="match status" value="1"/>
</dbReference>
<gene>
    <name evidence="4" type="ordered locus">Ppha_1312</name>
</gene>
<dbReference type="EMBL" id="CP001110">
    <property type="protein sequence ID" value="ACF43577.1"/>
    <property type="molecule type" value="Genomic_DNA"/>
</dbReference>
<dbReference type="STRING" id="324925.Ppha_1312"/>
<dbReference type="KEGG" id="pph:Ppha_1312"/>
<reference evidence="4 5" key="1">
    <citation type="submission" date="2008-06" db="EMBL/GenBank/DDBJ databases">
        <title>Complete sequence of Pelodictyon phaeoclathratiforme BU-1.</title>
        <authorList>
            <consortium name="US DOE Joint Genome Institute"/>
            <person name="Lucas S."/>
            <person name="Copeland A."/>
            <person name="Lapidus A."/>
            <person name="Glavina del Rio T."/>
            <person name="Dalin E."/>
            <person name="Tice H."/>
            <person name="Bruce D."/>
            <person name="Goodwin L."/>
            <person name="Pitluck S."/>
            <person name="Schmutz J."/>
            <person name="Larimer F."/>
            <person name="Land M."/>
            <person name="Hauser L."/>
            <person name="Kyrpides N."/>
            <person name="Mikhailova N."/>
            <person name="Liu Z."/>
            <person name="Li T."/>
            <person name="Zhao F."/>
            <person name="Overmann J."/>
            <person name="Bryant D.A."/>
            <person name="Richardson P."/>
        </authorList>
    </citation>
    <scope>NUCLEOTIDE SEQUENCE [LARGE SCALE GENOMIC DNA]</scope>
    <source>
        <strain evidence="5">DSM 5477 / BU-1</strain>
    </source>
</reference>
<dbReference type="InterPro" id="IPR036291">
    <property type="entry name" value="NAD(P)-bd_dom_sf"/>
</dbReference>
<accession>B4SHB0</accession>
<proteinExistence type="predicted"/>